<feature type="transmembrane region" description="Helical" evidence="1">
    <location>
        <begin position="294"/>
        <end position="310"/>
    </location>
</feature>
<evidence type="ECO:0000256" key="1">
    <source>
        <dbReference type="SAM" id="Phobius"/>
    </source>
</evidence>
<dbReference type="Proteomes" id="UP000028594">
    <property type="component" value="Chromosome"/>
</dbReference>
<dbReference type="EMBL" id="CP009054">
    <property type="protein sequence ID" value="AII11634.1"/>
    <property type="molecule type" value="Genomic_DNA"/>
</dbReference>
<feature type="transmembrane region" description="Helical" evidence="1">
    <location>
        <begin position="236"/>
        <end position="257"/>
    </location>
</feature>
<sequence length="354" mass="41386">MDLMFIYWLILPIIVLFYLFFNKHNNLFIISSFLLLGIISAFRSSVVGSDTALYEFLFFNPKLLGDKSPIYTSYSEFLKLLSNNQHTITISNSILICTLFAIFFIRLKQKNIYSLYSIFLFVTMFFWGNSLCTSRQYVAMGLFVNGVLYLFQKKYIKFFVLALLSIGVHAISVVGVFVFLIFLMKQNKKSLLIFVILLISIVLFYNKLLNLFVNIFSDYNMYTNGTNNLQISTSGAGAAIIYNSFIFIVFCLLIFLVYKNKIRLNHMEFSLLCIFSVFVILDLFMYNVVFLQRIFMFYSIFGVVVIPLLFSKIKKVLDFRIYYFFNGAFTITMLAYYYIQLSHDYIGIVPYILK</sequence>
<dbReference type="Pfam" id="PF14897">
    <property type="entry name" value="EpsG"/>
    <property type="match status" value="1"/>
</dbReference>
<feature type="transmembrane region" description="Helical" evidence="1">
    <location>
        <begin position="6"/>
        <end position="21"/>
    </location>
</feature>
<feature type="transmembrane region" description="Helical" evidence="1">
    <location>
        <begin position="269"/>
        <end position="288"/>
    </location>
</feature>
<dbReference type="AlphaFoldDB" id="A0ABC8A334"/>
<keyword evidence="1" id="KW-0812">Transmembrane</keyword>
<feature type="transmembrane region" description="Helical" evidence="1">
    <location>
        <begin position="158"/>
        <end position="184"/>
    </location>
</feature>
<evidence type="ECO:0000313" key="3">
    <source>
        <dbReference type="Proteomes" id="UP000028594"/>
    </source>
</evidence>
<keyword evidence="1" id="KW-1133">Transmembrane helix</keyword>
<feature type="transmembrane region" description="Helical" evidence="1">
    <location>
        <begin position="112"/>
        <end position="138"/>
    </location>
</feature>
<reference evidence="2 3" key="1">
    <citation type="submission" date="2014-07" db="EMBL/GenBank/DDBJ databases">
        <title>Genome sequence of Lactococcus lactis subsp. lactis NCDO 2118, a GABA-producing strain.</title>
        <authorList>
            <person name="Oliveira L.C."/>
            <person name="Saraiva T.D.L."/>
            <person name="Soares S.C."/>
            <person name="Ramos R.T.J."/>
            <person name="Sa P.H.C.G."/>
            <person name="Carneiro A.R."/>
            <person name="Miranda F."/>
            <person name="Freire M."/>
            <person name="Renan W."/>
            <person name="Oliveira A.F.Jr."/>
            <person name="Santos A.R."/>
            <person name="Pinto A.C."/>
            <person name="Souza B.M."/>
            <person name="Castro C.P."/>
            <person name="Diniz C.A.A."/>
            <person name="Rocha C.S."/>
            <person name="Mariano D.C.B."/>
            <person name="Aguiar E.L."/>
            <person name="Folador E.L."/>
            <person name="Barbosa E.G.V."/>
            <person name="Aburjaile F.F."/>
            <person name="Goncalves L.A."/>
            <person name="Guimaraes L.C."/>
            <person name="Azevedo M.S.P."/>
            <person name="Agresti P.C.M."/>
            <person name="Faria R.F."/>
            <person name="Tiwari S."/>
            <person name="Almeida S.S."/>
            <person name="Hassan S.S."/>
            <person name="Pereira V.B."/>
            <person name="Abreu V.A.C."/>
            <person name="Pereira U.P."/>
            <person name="Dorella F.A."/>
            <person name="Carvalho A.F."/>
            <person name="Pereira F.L."/>
            <person name="Leal C.A.G."/>
            <person name="Figueiredo H.C.P."/>
            <person name="Silva A."/>
            <person name="Miyoshi A."/>
            <person name="Azevedo V."/>
        </authorList>
    </citation>
    <scope>NUCLEOTIDE SEQUENCE [LARGE SCALE GENOMIC DNA]</scope>
    <source>
        <strain evidence="2 3">NCDO 2118</strain>
    </source>
</reference>
<evidence type="ECO:0000313" key="2">
    <source>
        <dbReference type="EMBL" id="AII11634.1"/>
    </source>
</evidence>
<feature type="transmembrane region" description="Helical" evidence="1">
    <location>
        <begin position="28"/>
        <end position="46"/>
    </location>
</feature>
<proteinExistence type="predicted"/>
<organism evidence="2 3">
    <name type="scientific">Lactococcus lactis subsp. lactis NCDO 2118</name>
    <dbReference type="NCBI Taxonomy" id="1117941"/>
    <lineage>
        <taxon>Bacteria</taxon>
        <taxon>Bacillati</taxon>
        <taxon>Bacillota</taxon>
        <taxon>Bacilli</taxon>
        <taxon>Lactobacillales</taxon>
        <taxon>Streptococcaceae</taxon>
        <taxon>Lactococcus</taxon>
    </lineage>
</organism>
<feature type="transmembrane region" description="Helical" evidence="1">
    <location>
        <begin position="322"/>
        <end position="339"/>
    </location>
</feature>
<dbReference type="InterPro" id="IPR049458">
    <property type="entry name" value="EpsG-like"/>
</dbReference>
<dbReference type="KEGG" id="llx:NCDO2118_0134"/>
<keyword evidence="1" id="KW-0472">Membrane</keyword>
<name>A0ABC8A334_LACLL</name>
<feature type="transmembrane region" description="Helical" evidence="1">
    <location>
        <begin position="87"/>
        <end position="105"/>
    </location>
</feature>
<gene>
    <name evidence="2" type="primary">epsF</name>
    <name evidence="2" type="ORF">NCDO2118_0134</name>
</gene>
<protein>
    <submittedName>
        <fullName evidence="2">Polysaccharide biosynthesis protein</fullName>
    </submittedName>
</protein>
<feature type="transmembrane region" description="Helical" evidence="1">
    <location>
        <begin position="191"/>
        <end position="216"/>
    </location>
</feature>
<accession>A0ABC8A334</accession>